<keyword evidence="2" id="KW-0150">Chloroplast</keyword>
<dbReference type="EMBL" id="GQ231541">
    <property type="protein sequence ID" value="ACS36785.1"/>
    <property type="molecule type" value="Genomic_DNA"/>
</dbReference>
<evidence type="ECO:0000313" key="2">
    <source>
        <dbReference type="EMBL" id="ACS36785.1"/>
    </source>
</evidence>
<geneLocation type="chloroplast" evidence="2"/>
<dbReference type="GO" id="GO:0009055">
    <property type="term" value="F:electron transfer activity"/>
    <property type="evidence" value="ECO:0007669"/>
    <property type="project" value="InterPro"/>
</dbReference>
<dbReference type="GO" id="GO:0009512">
    <property type="term" value="C:cytochrome b6f complex"/>
    <property type="evidence" value="ECO:0007669"/>
    <property type="project" value="InterPro"/>
</dbReference>
<organism evidence="2 3">
    <name type="scientific">Aureococcus anophagefferens</name>
    <name type="common">Harmful bloom alga</name>
    <dbReference type="NCBI Taxonomy" id="44056"/>
    <lineage>
        <taxon>Eukaryota</taxon>
        <taxon>Sar</taxon>
        <taxon>Stramenopiles</taxon>
        <taxon>Ochrophyta</taxon>
        <taxon>Pelagophyceae</taxon>
        <taxon>Pelagomonadales</taxon>
        <taxon>Pelagomonadaceae</taxon>
        <taxon>Aureococcus</taxon>
    </lineage>
</organism>
<sequence>MTIFIDYVLLLAFVFALASGLFLVFKGIKLI</sequence>
<dbReference type="Proteomes" id="UP000002729">
    <property type="component" value="Chloroplast"/>
</dbReference>
<dbReference type="AlphaFoldDB" id="C6KIH9"/>
<dbReference type="GO" id="GO:0016020">
    <property type="term" value="C:membrane"/>
    <property type="evidence" value="ECO:0007669"/>
    <property type="project" value="UniProtKB-SubCell"/>
</dbReference>
<keyword evidence="3" id="KW-1185">Reference proteome</keyword>
<dbReference type="InParanoid" id="C6KIH9"/>
<evidence type="ECO:0000256" key="1">
    <source>
        <dbReference type="SAM" id="Phobius"/>
    </source>
</evidence>
<dbReference type="KEGG" id="aaf:AuanCp002"/>
<keyword evidence="1" id="KW-0472">Membrane</keyword>
<dbReference type="RefSeq" id="YP_003002021.1">
    <property type="nucleotide sequence ID" value="NC_012898.1"/>
</dbReference>
<keyword evidence="2" id="KW-0934">Plastid</keyword>
<keyword evidence="1" id="KW-1133">Transmembrane helix</keyword>
<name>C6KIH9_AURAN</name>
<protein>
    <submittedName>
        <fullName evidence="2">Cytochrome b6-f complex subunit VI</fullName>
    </submittedName>
</protein>
<proteinExistence type="predicted"/>
<feature type="transmembrane region" description="Helical" evidence="1">
    <location>
        <begin position="6"/>
        <end position="25"/>
    </location>
</feature>
<keyword evidence="1" id="KW-0812">Transmembrane</keyword>
<reference evidence="2 3" key="1">
    <citation type="journal article" date="2010" name="J. Phycol.">
        <title>Analyses of the complete chloroplast genome sequences of two members of the pelagophyceae: Aureococcus anophagefferens CCMP1984 and Aureoumbra lagunensis CCMP1507.</title>
        <authorList>
            <person name="Ong H.C."/>
            <person name="Wilhelm S.W."/>
            <person name="Gobler C.J."/>
            <person name="Bullerjahn G."/>
            <person name="Jacobs M.A."/>
            <person name="McKay J."/>
            <person name="Sims E.H."/>
            <person name="Gillett W.G."/>
            <person name="Zhou Y."/>
            <person name="Haugen E."/>
            <person name="Rocap G."/>
            <person name="Cattolico R.A."/>
        </authorList>
    </citation>
    <scope>NUCLEOTIDE SEQUENCE [LARGE SCALE GENOMIC DNA]</scope>
    <source>
        <strain evidence="2 3">CCMP 1984</strain>
    </source>
</reference>
<gene>
    <name evidence="2" type="primary">petL</name>
    <name evidence="2" type="ORF">AuanCp002</name>
</gene>
<accession>C6KIH9</accession>
<dbReference type="GeneID" id="8097186"/>
<evidence type="ECO:0000313" key="3">
    <source>
        <dbReference type="Proteomes" id="UP000002729"/>
    </source>
</evidence>